<protein>
    <submittedName>
        <fullName evidence="2">Uncharacterized protein</fullName>
    </submittedName>
</protein>
<evidence type="ECO:0000313" key="2">
    <source>
        <dbReference type="EMBL" id="OIW30519.1"/>
    </source>
</evidence>
<sequence>MATPEISATSSYGWSNTSSGVFTIETINPTSEPTTFMTMTSTAPGPSTSNVIDSGQGPLDHHHPHGTAVAPPNPDNTIAAREAADSGKGWAFWKLKHWGFLRGRPAGEVHVR</sequence>
<dbReference type="AlphaFoldDB" id="A0A1J7ISA3"/>
<dbReference type="InParanoid" id="A0A1J7ISA3"/>
<feature type="region of interest" description="Disordered" evidence="1">
    <location>
        <begin position="39"/>
        <end position="74"/>
    </location>
</feature>
<accession>A0A1J7ISA3</accession>
<reference evidence="2 3" key="1">
    <citation type="submission" date="2016-10" db="EMBL/GenBank/DDBJ databases">
        <title>Draft genome sequence of Coniochaeta ligniaria NRRL30616, a lignocellulolytic fungus for bioabatement of inhibitors in plant biomass hydrolysates.</title>
        <authorList>
            <consortium name="DOE Joint Genome Institute"/>
            <person name="Jimenez D.J."/>
            <person name="Hector R.E."/>
            <person name="Riley R."/>
            <person name="Sun H."/>
            <person name="Grigoriev I.V."/>
            <person name="Van Elsas J.D."/>
            <person name="Nichols N.N."/>
        </authorList>
    </citation>
    <scope>NUCLEOTIDE SEQUENCE [LARGE SCALE GENOMIC DNA]</scope>
    <source>
        <strain evidence="2 3">NRRL 30616</strain>
    </source>
</reference>
<gene>
    <name evidence="2" type="ORF">CONLIGDRAFT_679297</name>
</gene>
<proteinExistence type="predicted"/>
<keyword evidence="3" id="KW-1185">Reference proteome</keyword>
<evidence type="ECO:0000313" key="3">
    <source>
        <dbReference type="Proteomes" id="UP000182658"/>
    </source>
</evidence>
<evidence type="ECO:0000256" key="1">
    <source>
        <dbReference type="SAM" id="MobiDB-lite"/>
    </source>
</evidence>
<dbReference type="OrthoDB" id="10295218at2759"/>
<feature type="compositionally biased region" description="Polar residues" evidence="1">
    <location>
        <begin position="39"/>
        <end position="53"/>
    </location>
</feature>
<dbReference type="EMBL" id="KV875096">
    <property type="protein sequence ID" value="OIW30519.1"/>
    <property type="molecule type" value="Genomic_DNA"/>
</dbReference>
<organism evidence="2 3">
    <name type="scientific">Coniochaeta ligniaria NRRL 30616</name>
    <dbReference type="NCBI Taxonomy" id="1408157"/>
    <lineage>
        <taxon>Eukaryota</taxon>
        <taxon>Fungi</taxon>
        <taxon>Dikarya</taxon>
        <taxon>Ascomycota</taxon>
        <taxon>Pezizomycotina</taxon>
        <taxon>Sordariomycetes</taxon>
        <taxon>Sordariomycetidae</taxon>
        <taxon>Coniochaetales</taxon>
        <taxon>Coniochaetaceae</taxon>
        <taxon>Coniochaeta</taxon>
    </lineage>
</organism>
<dbReference type="Proteomes" id="UP000182658">
    <property type="component" value="Unassembled WGS sequence"/>
</dbReference>
<name>A0A1J7ISA3_9PEZI</name>